<evidence type="ECO:0000256" key="3">
    <source>
        <dbReference type="ARBA" id="ARBA00009762"/>
    </source>
</evidence>
<keyword evidence="6 12" id="KW-0808">Transferase</keyword>
<proteinExistence type="inferred from homology"/>
<evidence type="ECO:0000256" key="12">
    <source>
        <dbReference type="RuleBase" id="RU003514"/>
    </source>
</evidence>
<dbReference type="AlphaFoldDB" id="A0A914BCF9"/>
<dbReference type="SUPFAM" id="SSF56747">
    <property type="entry name" value="Prim-pol domain"/>
    <property type="match status" value="1"/>
</dbReference>
<organism evidence="14 15">
    <name type="scientific">Patiria miniata</name>
    <name type="common">Bat star</name>
    <name type="synonym">Asterina miniata</name>
    <dbReference type="NCBI Taxonomy" id="46514"/>
    <lineage>
        <taxon>Eukaryota</taxon>
        <taxon>Metazoa</taxon>
        <taxon>Echinodermata</taxon>
        <taxon>Eleutherozoa</taxon>
        <taxon>Asterozoa</taxon>
        <taxon>Asteroidea</taxon>
        <taxon>Valvatacea</taxon>
        <taxon>Valvatida</taxon>
        <taxon>Asterinidae</taxon>
        <taxon>Patiria</taxon>
    </lineage>
</organism>
<evidence type="ECO:0000256" key="8">
    <source>
        <dbReference type="ARBA" id="ARBA00022705"/>
    </source>
</evidence>
<evidence type="ECO:0000256" key="1">
    <source>
        <dbReference type="ARBA" id="ARBA00001936"/>
    </source>
</evidence>
<dbReference type="InterPro" id="IPR014052">
    <property type="entry name" value="DNA_primase_ssu_euk/arc"/>
</dbReference>
<dbReference type="GO" id="GO:0005658">
    <property type="term" value="C:alpha DNA polymerase:primase complex"/>
    <property type="evidence" value="ECO:0007669"/>
    <property type="project" value="UniProtKB-ARBA"/>
</dbReference>
<dbReference type="GO" id="GO:0003899">
    <property type="term" value="F:DNA-directed RNA polymerase activity"/>
    <property type="evidence" value="ECO:0007669"/>
    <property type="project" value="InterPro"/>
</dbReference>
<evidence type="ECO:0000256" key="7">
    <source>
        <dbReference type="ARBA" id="ARBA00022695"/>
    </source>
</evidence>
<dbReference type="OMA" id="NVTRGFN"/>
<evidence type="ECO:0000256" key="2">
    <source>
        <dbReference type="ARBA" id="ARBA00001946"/>
    </source>
</evidence>
<reference evidence="14" key="1">
    <citation type="submission" date="2022-11" db="UniProtKB">
        <authorList>
            <consortium name="EnsemblMetazoa"/>
        </authorList>
    </citation>
    <scope>IDENTIFICATION</scope>
</reference>
<keyword evidence="9" id="KW-0479">Metal-binding</keyword>
<dbReference type="CTD" id="5557"/>
<dbReference type="RefSeq" id="XP_038073122.1">
    <property type="nucleotide sequence ID" value="XM_038217194.1"/>
</dbReference>
<dbReference type="Proteomes" id="UP000887568">
    <property type="component" value="Unplaced"/>
</dbReference>
<protein>
    <recommendedName>
        <fullName evidence="12">DNA primase</fullName>
        <ecNumber evidence="12">2.7.7.-</ecNumber>
    </recommendedName>
</protein>
<keyword evidence="15" id="KW-1185">Reference proteome</keyword>
<keyword evidence="5 12" id="KW-0639">Primosome</keyword>
<dbReference type="FunFam" id="3.90.920.10:FF:000001">
    <property type="entry name" value="DNA primase"/>
    <property type="match status" value="1"/>
</dbReference>
<dbReference type="Gene3D" id="3.90.920.10">
    <property type="entry name" value="DNA primase, PRIM domain"/>
    <property type="match status" value="1"/>
</dbReference>
<name>A0A914BCF9_PATMI</name>
<keyword evidence="7" id="KW-0548">Nucleotidyltransferase</keyword>
<dbReference type="CDD" id="cd04860">
    <property type="entry name" value="AE_Prim_S"/>
    <property type="match status" value="1"/>
</dbReference>
<comment type="cofactor">
    <cofactor evidence="1">
        <name>Mn(2+)</name>
        <dbReference type="ChEBI" id="CHEBI:29035"/>
    </cofactor>
</comment>
<evidence type="ECO:0000256" key="11">
    <source>
        <dbReference type="ARBA" id="ARBA00023163"/>
    </source>
</evidence>
<sequence length="441" mass="51196">MADLKEVGPSEATTSSTKTTPTPASYSRDELPDLLPVYYKRLFPYNQYYRWLNYGGLPKTYFTNREFSFTLKDDIYIRYQSFADQSEMEKEIQKRCPYKIDIGAVFTHRPKDHRTVKASSFQAQEKELVFDIDMTDYDDVRSCCQGADICEKCWPLMKIAVRVVDRALQDDFGFDHRLWVYSGRRGVHCWVADDAARKLSQNARSAIAEYLSIVKGGENQVKKVNLPEHLHPSIEQARRVINHYFEDYTFEKQGLLGDKASWDQVLAIVPDSNLRKLLADQMEKAKTPADRWDRLERCIKGEVSKGNVKKCLHLATEIKFQYCYPRLDVNVSKGLNHLLKSPFCVHPKTGRVCVPFSARDVDDFDPLTVPDISQLCREIDEFDRRQKAATDENEPPTKKRIKDYKKTSMLQSVQVFEEFVSGLEKMWKGKLIEQSDIKKEF</sequence>
<accession>A0A914BCF9</accession>
<comment type="cofactor">
    <cofactor evidence="2">
        <name>Mg(2+)</name>
        <dbReference type="ChEBI" id="CHEBI:18420"/>
    </cofactor>
</comment>
<comment type="similarity">
    <text evidence="3 12">Belongs to the eukaryotic-type primase small subunit family.</text>
</comment>
<feature type="region of interest" description="Disordered" evidence="13">
    <location>
        <begin position="1"/>
        <end position="27"/>
    </location>
</feature>
<dbReference type="GO" id="GO:0006269">
    <property type="term" value="P:DNA replication, synthesis of primer"/>
    <property type="evidence" value="ECO:0007669"/>
    <property type="project" value="UniProtKB-KW"/>
</dbReference>
<dbReference type="InterPro" id="IPR002755">
    <property type="entry name" value="DNA_primase_S"/>
</dbReference>
<evidence type="ECO:0000256" key="4">
    <source>
        <dbReference type="ARBA" id="ARBA00022478"/>
    </source>
</evidence>
<dbReference type="GO" id="GO:0046872">
    <property type="term" value="F:metal ion binding"/>
    <property type="evidence" value="ECO:0007669"/>
    <property type="project" value="UniProtKB-KW"/>
</dbReference>
<evidence type="ECO:0000256" key="6">
    <source>
        <dbReference type="ARBA" id="ARBA00022679"/>
    </source>
</evidence>
<dbReference type="EnsemblMetazoa" id="XM_038217194.1">
    <property type="protein sequence ID" value="XP_038073122.1"/>
    <property type="gene ID" value="LOC119741445"/>
</dbReference>
<keyword evidence="11" id="KW-0804">Transcription</keyword>
<dbReference type="PANTHER" id="PTHR10536">
    <property type="entry name" value="DNA PRIMASE SMALL SUBUNIT"/>
    <property type="match status" value="1"/>
</dbReference>
<feature type="compositionally biased region" description="Low complexity" evidence="13">
    <location>
        <begin position="9"/>
        <end position="26"/>
    </location>
</feature>
<dbReference type="OrthoDB" id="19606at2759"/>
<evidence type="ECO:0000313" key="14">
    <source>
        <dbReference type="EnsemblMetazoa" id="XP_038073122.1"/>
    </source>
</evidence>
<dbReference type="NCBIfam" id="TIGR00335">
    <property type="entry name" value="primase_sml"/>
    <property type="match status" value="1"/>
</dbReference>
<keyword evidence="8 12" id="KW-0235">DNA replication</keyword>
<evidence type="ECO:0000313" key="15">
    <source>
        <dbReference type="Proteomes" id="UP000887568"/>
    </source>
</evidence>
<evidence type="ECO:0000256" key="9">
    <source>
        <dbReference type="ARBA" id="ARBA00022723"/>
    </source>
</evidence>
<evidence type="ECO:0000256" key="5">
    <source>
        <dbReference type="ARBA" id="ARBA00022515"/>
    </source>
</evidence>
<dbReference type="EC" id="2.7.7.-" evidence="12"/>
<dbReference type="GeneID" id="119741445"/>
<keyword evidence="10" id="KW-0862">Zinc</keyword>
<evidence type="ECO:0000256" key="13">
    <source>
        <dbReference type="SAM" id="MobiDB-lite"/>
    </source>
</evidence>
<dbReference type="Pfam" id="PF01896">
    <property type="entry name" value="DNA_primase_S"/>
    <property type="match status" value="1"/>
</dbReference>
<keyword evidence="4 12" id="KW-0240">DNA-directed RNA polymerase</keyword>
<evidence type="ECO:0000256" key="10">
    <source>
        <dbReference type="ARBA" id="ARBA00022833"/>
    </source>
</evidence>
<dbReference type="GO" id="GO:0006270">
    <property type="term" value="P:DNA replication initiation"/>
    <property type="evidence" value="ECO:0007669"/>
    <property type="project" value="UniProtKB-ARBA"/>
</dbReference>